<keyword evidence="6" id="KW-0862">Zinc</keyword>
<feature type="compositionally biased region" description="Basic and acidic residues" evidence="7">
    <location>
        <begin position="671"/>
        <end position="681"/>
    </location>
</feature>
<evidence type="ECO:0000256" key="6">
    <source>
        <dbReference type="PIRSR" id="PIRSR604254-1"/>
    </source>
</evidence>
<feature type="transmembrane region" description="Helical" evidence="8">
    <location>
        <begin position="425"/>
        <end position="447"/>
    </location>
</feature>
<evidence type="ECO:0000256" key="2">
    <source>
        <dbReference type="ARBA" id="ARBA00007018"/>
    </source>
</evidence>
<evidence type="ECO:0000313" key="9">
    <source>
        <dbReference type="EMBL" id="KAG6971594.1"/>
    </source>
</evidence>
<dbReference type="InterPro" id="IPR004254">
    <property type="entry name" value="AdipoR/HlyIII-related"/>
</dbReference>
<dbReference type="GO" id="GO:0046872">
    <property type="term" value="F:metal ion binding"/>
    <property type="evidence" value="ECO:0007669"/>
    <property type="project" value="UniProtKB-KW"/>
</dbReference>
<dbReference type="EMBL" id="JAENGZ010000049">
    <property type="protein sequence ID" value="KAG6971594.1"/>
    <property type="molecule type" value="Genomic_DNA"/>
</dbReference>
<feature type="compositionally biased region" description="Polar residues" evidence="7">
    <location>
        <begin position="659"/>
        <end position="670"/>
    </location>
</feature>
<dbReference type="Proteomes" id="UP000688947">
    <property type="component" value="Unassembled WGS sequence"/>
</dbReference>
<evidence type="ECO:0000313" key="10">
    <source>
        <dbReference type="Proteomes" id="UP000688947"/>
    </source>
</evidence>
<evidence type="ECO:0000256" key="3">
    <source>
        <dbReference type="ARBA" id="ARBA00022692"/>
    </source>
</evidence>
<name>A0A8T1V0L3_9STRA</name>
<gene>
    <name evidence="9" type="ORF">JG687_00001946</name>
</gene>
<dbReference type="Pfam" id="PF03006">
    <property type="entry name" value="HlyIII"/>
    <property type="match status" value="1"/>
</dbReference>
<feature type="region of interest" description="Disordered" evidence="7">
    <location>
        <begin position="624"/>
        <end position="736"/>
    </location>
</feature>
<accession>A0A8T1V0L3</accession>
<dbReference type="OrthoDB" id="5585746at2759"/>
<feature type="transmembrane region" description="Helical" evidence="8">
    <location>
        <begin position="366"/>
        <end position="387"/>
    </location>
</feature>
<feature type="transmembrane region" description="Helical" evidence="8">
    <location>
        <begin position="87"/>
        <end position="108"/>
    </location>
</feature>
<feature type="binding site" evidence="6">
    <location>
        <position position="466"/>
    </location>
    <ligand>
        <name>Zn(2+)</name>
        <dbReference type="ChEBI" id="CHEBI:29105"/>
    </ligand>
</feature>
<keyword evidence="6" id="KW-0479">Metal-binding</keyword>
<keyword evidence="4 8" id="KW-1133">Transmembrane helix</keyword>
<comment type="similarity">
    <text evidence="2">Belongs to the ADIPOR family.</text>
</comment>
<feature type="binding site" evidence="6">
    <location>
        <position position="470"/>
    </location>
    <ligand>
        <name>Zn(2+)</name>
        <dbReference type="ChEBI" id="CHEBI:29105"/>
    </ligand>
</feature>
<feature type="region of interest" description="Disordered" evidence="7">
    <location>
        <begin position="771"/>
        <end position="791"/>
    </location>
</feature>
<keyword evidence="5 8" id="KW-0472">Membrane</keyword>
<feature type="transmembrane region" description="Helical" evidence="8">
    <location>
        <begin position="336"/>
        <end position="354"/>
    </location>
</feature>
<evidence type="ECO:0000256" key="8">
    <source>
        <dbReference type="SAM" id="Phobius"/>
    </source>
</evidence>
<feature type="transmembrane region" description="Helical" evidence="8">
    <location>
        <begin position="497"/>
        <end position="515"/>
    </location>
</feature>
<keyword evidence="3 8" id="KW-0812">Transmembrane</keyword>
<dbReference type="VEuPathDB" id="FungiDB:PC110_g7907"/>
<proteinExistence type="inferred from homology"/>
<dbReference type="GO" id="GO:0016020">
    <property type="term" value="C:membrane"/>
    <property type="evidence" value="ECO:0007669"/>
    <property type="project" value="UniProtKB-SubCell"/>
</dbReference>
<dbReference type="AlphaFoldDB" id="A0A8T1V0L3"/>
<dbReference type="VEuPathDB" id="FungiDB:PC110_g7906"/>
<feature type="transmembrane region" description="Helical" evidence="8">
    <location>
        <begin position="300"/>
        <end position="324"/>
    </location>
</feature>
<feature type="region of interest" description="Disordered" evidence="7">
    <location>
        <begin position="1"/>
        <end position="39"/>
    </location>
</feature>
<feature type="transmembrane region" description="Helical" evidence="8">
    <location>
        <begin position="468"/>
        <end position="485"/>
    </location>
</feature>
<dbReference type="PANTHER" id="PTHR20855:SF52">
    <property type="entry name" value="ADIPONECTIN RECEPTOR PROTEIN"/>
    <property type="match status" value="1"/>
</dbReference>
<evidence type="ECO:0000256" key="4">
    <source>
        <dbReference type="ARBA" id="ARBA00022989"/>
    </source>
</evidence>
<evidence type="ECO:0000256" key="5">
    <source>
        <dbReference type="ARBA" id="ARBA00023136"/>
    </source>
</evidence>
<sequence>METGHRMLLRSHTKKHQTQPKRLVQPSKEQPAMSSQPSTGKLHTFERLHAEGFAYLADNSYIRSGYRLHYSARDCFLSLFELHNETLNVWTHMVGSFIFLMLMVYLALSGHALSPAADTAALAGLTTPQVWCDNGQQWIMDGRHTPRMLLATGLPELCPPPTGRVAPAKYYEVASVIFDHSLQRLPSLERFHALVEQNVGGFSDSVGTQMEQLRSELGALSARLGGQMRDAHSEQVRSLKMQLGERVESLSVFLQDVASQVGADLPMKYALEELGGVAESVRKGLHILATAEGPHNVPHWPIFAFMASAVICLTCSATFHLMFVVSRSAYMFLSRLDYAGITILIAGSFYPLIYYSFYCHPWLRSVYLVSISTMAALTFVVALLPIFGTPKFLVARTCIFLALGFFGVVPVTHLVWHFGLFDPHVTVMIGPLLLMGLLYTSGAIIYATKFPERFFPGRFDLWFSSHQLWHICVVAAALVHFANALQQYEWRWNTHSYASFGGYFGSLTYLLFLLSRSKMSGSSPRRQGTGSPVAKLQLELPPALGHEMQSTGRCSFDAQGRFAAFEQALAGEVTASASPRARNIRRFKPSYRSPRDEDRYRPFATTATKGAVAARLGLAIQAAQQNSPTTRTPYRAPSDHEFREPTSPLKWAPQVNGRDFQTNFTLPSNQDIRRRTARDQEGFFGAAPGEGMLSLPLSPPSQQQQVTTKAQTARSPSKSSPGKPEFTSRVTHTSRKSANKALQLEIILDQEGLLPQLQEIRQHRYRDETNSPVPFLASFRPASPLQPMSPH</sequence>
<feature type="compositionally biased region" description="Low complexity" evidence="7">
    <location>
        <begin position="693"/>
        <end position="713"/>
    </location>
</feature>
<dbReference type="GO" id="GO:0038023">
    <property type="term" value="F:signaling receptor activity"/>
    <property type="evidence" value="ECO:0007669"/>
    <property type="project" value="TreeGrafter"/>
</dbReference>
<protein>
    <recommendedName>
        <fullName evidence="11">AdipoR/hemolysin-III-related</fullName>
    </recommendedName>
</protein>
<organism evidence="9 10">
    <name type="scientific">Phytophthora cactorum</name>
    <dbReference type="NCBI Taxonomy" id="29920"/>
    <lineage>
        <taxon>Eukaryota</taxon>
        <taxon>Sar</taxon>
        <taxon>Stramenopiles</taxon>
        <taxon>Oomycota</taxon>
        <taxon>Peronosporomycetes</taxon>
        <taxon>Peronosporales</taxon>
        <taxon>Peronosporaceae</taxon>
        <taxon>Phytophthora</taxon>
    </lineage>
</organism>
<evidence type="ECO:0000256" key="1">
    <source>
        <dbReference type="ARBA" id="ARBA00004141"/>
    </source>
</evidence>
<reference evidence="9" key="1">
    <citation type="submission" date="2021-01" db="EMBL/GenBank/DDBJ databases">
        <title>Phytophthora aleatoria, a newly-described species from Pinus radiata is distinct from Phytophthora cactorum isolates based on comparative genomics.</title>
        <authorList>
            <person name="Mcdougal R."/>
            <person name="Panda P."/>
            <person name="Williams N."/>
            <person name="Studholme D.J."/>
        </authorList>
    </citation>
    <scope>NUCLEOTIDE SEQUENCE</scope>
    <source>
        <strain evidence="9">NZFS 3830</strain>
    </source>
</reference>
<evidence type="ECO:0008006" key="11">
    <source>
        <dbReference type="Google" id="ProtNLM"/>
    </source>
</evidence>
<dbReference type="PANTHER" id="PTHR20855">
    <property type="entry name" value="ADIPOR/PROGESTIN RECEPTOR-RELATED"/>
    <property type="match status" value="1"/>
</dbReference>
<feature type="transmembrane region" description="Helical" evidence="8">
    <location>
        <begin position="399"/>
        <end position="419"/>
    </location>
</feature>
<comment type="caution">
    <text evidence="9">The sequence shown here is derived from an EMBL/GenBank/DDBJ whole genome shotgun (WGS) entry which is preliminary data.</text>
</comment>
<feature type="binding site" evidence="6">
    <location>
        <position position="320"/>
    </location>
    <ligand>
        <name>Zn(2+)</name>
        <dbReference type="ChEBI" id="CHEBI:29105"/>
    </ligand>
</feature>
<evidence type="ECO:0000256" key="7">
    <source>
        <dbReference type="SAM" id="MobiDB-lite"/>
    </source>
</evidence>
<feature type="compositionally biased region" description="Basic residues" evidence="7">
    <location>
        <begin position="7"/>
        <end position="19"/>
    </location>
</feature>
<comment type="subcellular location">
    <subcellularLocation>
        <location evidence="1">Membrane</location>
        <topology evidence="1">Multi-pass membrane protein</topology>
    </subcellularLocation>
</comment>